<dbReference type="EMBL" id="JAMDMX010000096">
    <property type="protein sequence ID" value="MCY9696417.1"/>
    <property type="molecule type" value="Genomic_DNA"/>
</dbReference>
<keyword evidence="2" id="KW-0378">Hydrolase</keyword>
<accession>A0ABT4GJN9</accession>
<dbReference type="RefSeq" id="WP_268617502.1">
    <property type="nucleotide sequence ID" value="NZ_JAMDMX010000096.1"/>
</dbReference>
<feature type="domain" description="DinB-like" evidence="1">
    <location>
        <begin position="32"/>
        <end position="165"/>
    </location>
</feature>
<reference evidence="2 3" key="1">
    <citation type="submission" date="2022-05" db="EMBL/GenBank/DDBJ databases">
        <title>Genome Sequencing of Bee-Associated Microbes.</title>
        <authorList>
            <person name="Dunlap C."/>
        </authorList>
    </citation>
    <scope>NUCLEOTIDE SEQUENCE [LARGE SCALE GENOMIC DNA]</scope>
    <source>
        <strain evidence="2 3">NRRL B-14421</strain>
    </source>
</reference>
<sequence>MDTLRYPIGQFTAVQEPTEEQRKQFIESITVMTDKLRHSVEGLGLEQLNTPYRPGGWTLQQVVHHLADAETNAYIRFKRGLTEEHPVAGTFREDLWAELNDYKDTPLETSILILEALHSRFVTLLVKLKTTDFKRSVTSPTHGDMTLDVAVQRYSWHSRHHIAQITSLRERMGW</sequence>
<dbReference type="NCBIfam" id="NF009807">
    <property type="entry name" value="PRK13291.1"/>
    <property type="match status" value="1"/>
</dbReference>
<proteinExistence type="predicted"/>
<dbReference type="SUPFAM" id="SSF109854">
    <property type="entry name" value="DinB/YfiT-like putative metalloenzymes"/>
    <property type="match status" value="1"/>
</dbReference>
<dbReference type="GO" id="GO:0016787">
    <property type="term" value="F:hydrolase activity"/>
    <property type="evidence" value="ECO:0007669"/>
    <property type="project" value="UniProtKB-KW"/>
</dbReference>
<dbReference type="InterPro" id="IPR034660">
    <property type="entry name" value="DinB/YfiT-like"/>
</dbReference>
<dbReference type="InterPro" id="IPR024775">
    <property type="entry name" value="DinB-like"/>
</dbReference>
<protein>
    <submittedName>
        <fullName evidence="2">Metal-dependent hydrolase</fullName>
    </submittedName>
</protein>
<evidence type="ECO:0000313" key="2">
    <source>
        <dbReference type="EMBL" id="MCY9696417.1"/>
    </source>
</evidence>
<keyword evidence="3" id="KW-1185">Reference proteome</keyword>
<evidence type="ECO:0000259" key="1">
    <source>
        <dbReference type="Pfam" id="PF12867"/>
    </source>
</evidence>
<gene>
    <name evidence="2" type="ORF">M5X19_26460</name>
</gene>
<name>A0ABT4GJN9_9BACL</name>
<evidence type="ECO:0000313" key="3">
    <source>
        <dbReference type="Proteomes" id="UP001527099"/>
    </source>
</evidence>
<comment type="caution">
    <text evidence="2">The sequence shown here is derived from an EMBL/GenBank/DDBJ whole genome shotgun (WGS) entry which is preliminary data.</text>
</comment>
<dbReference type="Gene3D" id="1.20.120.450">
    <property type="entry name" value="dinb family like domain"/>
    <property type="match status" value="1"/>
</dbReference>
<dbReference type="Pfam" id="PF12867">
    <property type="entry name" value="DinB_2"/>
    <property type="match status" value="1"/>
</dbReference>
<dbReference type="Proteomes" id="UP001527099">
    <property type="component" value="Unassembled WGS sequence"/>
</dbReference>
<organism evidence="2 3">
    <name type="scientific">Paenibacillus alginolyticus</name>
    <dbReference type="NCBI Taxonomy" id="59839"/>
    <lineage>
        <taxon>Bacteria</taxon>
        <taxon>Bacillati</taxon>
        <taxon>Bacillota</taxon>
        <taxon>Bacilli</taxon>
        <taxon>Bacillales</taxon>
        <taxon>Paenibacillaceae</taxon>
        <taxon>Paenibacillus</taxon>
    </lineage>
</organism>